<keyword evidence="1" id="KW-0472">Membrane</keyword>
<organism evidence="3 4">
    <name type="scientific">Alloscardovia macacae</name>
    <dbReference type="NCBI Taxonomy" id="1160091"/>
    <lineage>
        <taxon>Bacteria</taxon>
        <taxon>Bacillati</taxon>
        <taxon>Actinomycetota</taxon>
        <taxon>Actinomycetes</taxon>
        <taxon>Bifidobacteriales</taxon>
        <taxon>Bifidobacteriaceae</taxon>
        <taxon>Alloscardovia</taxon>
    </lineage>
</organism>
<protein>
    <recommendedName>
        <fullName evidence="2">CAAX prenyl protease 2/Lysostaphin resistance protein A-like domain-containing protein</fullName>
    </recommendedName>
</protein>
<dbReference type="Pfam" id="PF02517">
    <property type="entry name" value="Rce1-like"/>
    <property type="match status" value="1"/>
</dbReference>
<evidence type="ECO:0000256" key="1">
    <source>
        <dbReference type="SAM" id="Phobius"/>
    </source>
</evidence>
<name>A0A1Y2SXN0_9BIFI</name>
<feature type="transmembrane region" description="Helical" evidence="1">
    <location>
        <begin position="338"/>
        <end position="361"/>
    </location>
</feature>
<proteinExistence type="predicted"/>
<feature type="transmembrane region" description="Helical" evidence="1">
    <location>
        <begin position="42"/>
        <end position="62"/>
    </location>
</feature>
<keyword evidence="1" id="KW-1133">Transmembrane helix</keyword>
<dbReference type="InterPro" id="IPR003675">
    <property type="entry name" value="Rce1/LyrA-like_dom"/>
</dbReference>
<feature type="transmembrane region" description="Helical" evidence="1">
    <location>
        <begin position="201"/>
        <end position="225"/>
    </location>
</feature>
<comment type="caution">
    <text evidence="3">The sequence shown here is derived from an EMBL/GenBank/DDBJ whole genome shotgun (WGS) entry which is preliminary data.</text>
</comment>
<dbReference type="STRING" id="1160091.B9T39_05965"/>
<evidence type="ECO:0000313" key="4">
    <source>
        <dbReference type="Proteomes" id="UP000243540"/>
    </source>
</evidence>
<feature type="transmembrane region" description="Helical" evidence="1">
    <location>
        <begin position="245"/>
        <end position="265"/>
    </location>
</feature>
<feature type="domain" description="CAAX prenyl protease 2/Lysostaphin resistance protein A-like" evidence="2">
    <location>
        <begin position="286"/>
        <end position="376"/>
    </location>
</feature>
<dbReference type="GO" id="GO:0004175">
    <property type="term" value="F:endopeptidase activity"/>
    <property type="evidence" value="ECO:0007669"/>
    <property type="project" value="UniProtKB-ARBA"/>
</dbReference>
<dbReference type="AlphaFoldDB" id="A0A1Y2SXN0"/>
<dbReference type="OrthoDB" id="2680086at2"/>
<feature type="transmembrane region" description="Helical" evidence="1">
    <location>
        <begin position="308"/>
        <end position="332"/>
    </location>
</feature>
<sequence>MRRRTSLRLFMSYTDVLGHNFLLVRRRVVSTRVFTPRVLCGYLMYAFILPYVLENPVMRFALSMRRICSMTMAHFPAPTAPVTPAPPRPRIPVVTMPELSYTAPRIPSPPATTYRRPEELVRTHQLGWLRGASYASTLRDTARNPRWTPLATVPIFLVIYNVFSLAVLVAVVFSALGQLSIDSFLDFTLNMRPATDSALDPANATVIIFQFGSVAIMLPGLWWTLKIMKRQSFGSLSSVFGHLRWAAVLKSTLVAFVLFAGLNAGSVLVDIASGAQYSLRLPSLATLVLAVTLVPVQCATEEYVFRGLLLQAAGLWIPRSAHFLVPILPALIFTSLHMYDLVGLSTIFSLGLITGYLTMYLGGLEAGIGMHVANNVTIVLFEAFGFYDASGEAAATPVWTAVVDITVQLLIATIIIWGAKKRHWFDAAGPDHVSRLRDTLRSSYRRWQDARTYKAQLKRAQKLAMQQYLYSNQPRGTRV</sequence>
<feature type="transmembrane region" description="Helical" evidence="1">
    <location>
        <begin position="153"/>
        <end position="181"/>
    </location>
</feature>
<evidence type="ECO:0000313" key="3">
    <source>
        <dbReference type="EMBL" id="OTA28744.1"/>
    </source>
</evidence>
<keyword evidence="1" id="KW-0812">Transmembrane</keyword>
<gene>
    <name evidence="3" type="ORF">B9T39_05965</name>
</gene>
<evidence type="ECO:0000259" key="2">
    <source>
        <dbReference type="Pfam" id="PF02517"/>
    </source>
</evidence>
<dbReference type="Proteomes" id="UP000243540">
    <property type="component" value="Unassembled WGS sequence"/>
</dbReference>
<dbReference type="EMBL" id="NEKC01000012">
    <property type="protein sequence ID" value="OTA28744.1"/>
    <property type="molecule type" value="Genomic_DNA"/>
</dbReference>
<reference evidence="3 4" key="1">
    <citation type="submission" date="2017-04" db="EMBL/GenBank/DDBJ databases">
        <title>Draft genome sequences of Alloscardovia macacae UMA81211 and UMA81212 isolated from the feces of a rhesus macaque (Macaca mulatta).</title>
        <authorList>
            <person name="Albert K."/>
            <person name="Sela D.A."/>
        </authorList>
    </citation>
    <scope>NUCLEOTIDE SEQUENCE [LARGE SCALE GENOMIC DNA]</scope>
    <source>
        <strain evidence="3 4">UMA81212</strain>
    </source>
</reference>
<accession>A0A1Y2SXN0</accession>
<dbReference type="GO" id="GO:0080120">
    <property type="term" value="P:CAAX-box protein maturation"/>
    <property type="evidence" value="ECO:0007669"/>
    <property type="project" value="UniProtKB-ARBA"/>
</dbReference>
<feature type="transmembrane region" description="Helical" evidence="1">
    <location>
        <begin position="399"/>
        <end position="419"/>
    </location>
</feature>